<protein>
    <submittedName>
        <fullName evidence="4">ATP-binding cassette domain-containing protein</fullName>
    </submittedName>
</protein>
<dbReference type="GO" id="GO:0005524">
    <property type="term" value="F:ATP binding"/>
    <property type="evidence" value="ECO:0007669"/>
    <property type="project" value="UniProtKB-KW"/>
</dbReference>
<dbReference type="EMBL" id="JASOOE010000009">
    <property type="protein sequence ID" value="MDK7187454.1"/>
    <property type="molecule type" value="Genomic_DNA"/>
</dbReference>
<dbReference type="PROSITE" id="PS00211">
    <property type="entry name" value="ABC_TRANSPORTER_1"/>
    <property type="match status" value="1"/>
</dbReference>
<organism evidence="4 5">
    <name type="scientific">Facklamia hominis</name>
    <dbReference type="NCBI Taxonomy" id="178214"/>
    <lineage>
        <taxon>Bacteria</taxon>
        <taxon>Bacillati</taxon>
        <taxon>Bacillota</taxon>
        <taxon>Bacilli</taxon>
        <taxon>Lactobacillales</taxon>
        <taxon>Aerococcaceae</taxon>
        <taxon>Facklamia</taxon>
    </lineage>
</organism>
<proteinExistence type="predicted"/>
<gene>
    <name evidence="4" type="ORF">QP433_05620</name>
</gene>
<feature type="domain" description="ABC transporter" evidence="3">
    <location>
        <begin position="271"/>
        <end position="479"/>
    </location>
</feature>
<dbReference type="PANTHER" id="PTHR42855:SF2">
    <property type="entry name" value="DRUG RESISTANCE ABC TRANSPORTER,ATP-BINDING PROTEIN"/>
    <property type="match status" value="1"/>
</dbReference>
<dbReference type="Gene3D" id="3.40.50.300">
    <property type="entry name" value="P-loop containing nucleotide triphosphate hydrolases"/>
    <property type="match status" value="3"/>
</dbReference>
<dbReference type="CDD" id="cd03221">
    <property type="entry name" value="ABCF_EF-3"/>
    <property type="match status" value="2"/>
</dbReference>
<dbReference type="Proteomes" id="UP001229251">
    <property type="component" value="Unassembled WGS sequence"/>
</dbReference>
<dbReference type="PROSITE" id="PS50893">
    <property type="entry name" value="ABC_TRANSPORTER_2"/>
    <property type="match status" value="1"/>
</dbReference>
<keyword evidence="1" id="KW-0547">Nucleotide-binding</keyword>
<dbReference type="InterPro" id="IPR003593">
    <property type="entry name" value="AAA+_ATPase"/>
</dbReference>
<dbReference type="SMART" id="SM00382">
    <property type="entry name" value="AAA"/>
    <property type="match status" value="2"/>
</dbReference>
<dbReference type="NCBIfam" id="NF000355">
    <property type="entry name" value="ribo_prot_ABC_F"/>
    <property type="match status" value="1"/>
</dbReference>
<dbReference type="InterPro" id="IPR051309">
    <property type="entry name" value="ABCF_ATPase"/>
</dbReference>
<evidence type="ECO:0000313" key="4">
    <source>
        <dbReference type="EMBL" id="MDK7187454.1"/>
    </source>
</evidence>
<dbReference type="InterPro" id="IPR027417">
    <property type="entry name" value="P-loop_NTPase"/>
</dbReference>
<dbReference type="InterPro" id="IPR003439">
    <property type="entry name" value="ABC_transporter-like_ATP-bd"/>
</dbReference>
<dbReference type="SUPFAM" id="SSF52540">
    <property type="entry name" value="P-loop containing nucleoside triphosphate hydrolases"/>
    <property type="match status" value="2"/>
</dbReference>
<sequence>MAILELNHIKKTWQAELILEIDRLLVQPQDRIGLVGANGSGKSTLLRMIMGMDTDYQGRIDLRVPVDYLPQIQAPSPQSGGEATITALQPLFVWPKSLLILDEPTANLDLDHKNCLIQQVKDYPGAVLMVSHDRDFLDQTVDWIWAIEQRRLSVYKGNYTDYLKLQENKRAKQWQDYYQYQDRLQRLQASAQKRLDRAQSFKKKKASISWSDYKVNNFAGKYDAQEKAMAKSAKALERRMNRLEKVDKPVKEKRYTLKALGHLSDPSNTLIHLQDIDVQVDDRLLFHLQHFKLQKGDKVGLLGPNKAGKTTFLKGMVSRSLPGYYYDQLSVGYFSQNFDQLDLNQSILENVTQDSVQSMTLVRNLLAGLGFNIDKLDQRISTLSGGERVRLSLAKVLLADHHLLFLDEPTNYLDLPTLQELEAFLQEYPGTFVLVSHDQQFIKECVNRRYYIKDQQLLNEQQDTDYSDRSQQTLSLLQFKLQEAISNPEVSLTEIRQLQDQIQDLKENIKHKN</sequence>
<dbReference type="GO" id="GO:0016887">
    <property type="term" value="F:ATP hydrolysis activity"/>
    <property type="evidence" value="ECO:0007669"/>
    <property type="project" value="InterPro"/>
</dbReference>
<name>A0AAJ1Q611_9LACT</name>
<dbReference type="InterPro" id="IPR017871">
    <property type="entry name" value="ABC_transporter-like_CS"/>
</dbReference>
<dbReference type="PANTHER" id="PTHR42855">
    <property type="entry name" value="ABC TRANSPORTER ATP-BINDING SUBUNIT"/>
    <property type="match status" value="1"/>
</dbReference>
<dbReference type="AlphaFoldDB" id="A0AAJ1Q611"/>
<dbReference type="Pfam" id="PF00005">
    <property type="entry name" value="ABC_tran"/>
    <property type="match status" value="2"/>
</dbReference>
<evidence type="ECO:0000256" key="2">
    <source>
        <dbReference type="ARBA" id="ARBA00022840"/>
    </source>
</evidence>
<evidence type="ECO:0000313" key="5">
    <source>
        <dbReference type="Proteomes" id="UP001229251"/>
    </source>
</evidence>
<comment type="caution">
    <text evidence="4">The sequence shown here is derived from an EMBL/GenBank/DDBJ whole genome shotgun (WGS) entry which is preliminary data.</text>
</comment>
<evidence type="ECO:0000256" key="1">
    <source>
        <dbReference type="ARBA" id="ARBA00022741"/>
    </source>
</evidence>
<keyword evidence="2 4" id="KW-0067">ATP-binding</keyword>
<reference evidence="4" key="1">
    <citation type="submission" date="2023-05" db="EMBL/GenBank/DDBJ databases">
        <title>Cataloging the Phylogenetic Diversity of Human Bladder Bacteria.</title>
        <authorList>
            <person name="Du J."/>
        </authorList>
    </citation>
    <scope>NUCLEOTIDE SEQUENCE</scope>
    <source>
        <strain evidence="4">UMB1231</strain>
    </source>
</reference>
<dbReference type="RefSeq" id="WP_070609942.1">
    <property type="nucleotide sequence ID" value="NZ_JASOOE010000009.1"/>
</dbReference>
<evidence type="ECO:0000259" key="3">
    <source>
        <dbReference type="PROSITE" id="PS50893"/>
    </source>
</evidence>
<accession>A0AAJ1Q611</accession>